<evidence type="ECO:0000313" key="1">
    <source>
        <dbReference type="EMBL" id="UUI72892.1"/>
    </source>
</evidence>
<keyword evidence="2" id="KW-1185">Reference proteome</keyword>
<protein>
    <recommendedName>
        <fullName evidence="3">Tetratricopeptide repeat protein</fullName>
    </recommendedName>
</protein>
<evidence type="ECO:0000313" key="2">
    <source>
        <dbReference type="Proteomes" id="UP001316384"/>
    </source>
</evidence>
<proteinExistence type="predicted"/>
<name>A0ABY5KUF6_9CELL</name>
<dbReference type="SUPFAM" id="SSF48452">
    <property type="entry name" value="TPR-like"/>
    <property type="match status" value="1"/>
</dbReference>
<dbReference type="EMBL" id="CP101987">
    <property type="protein sequence ID" value="UUI72892.1"/>
    <property type="molecule type" value="Genomic_DNA"/>
</dbReference>
<dbReference type="RefSeq" id="WP_227578466.1">
    <property type="nucleotide sequence ID" value="NZ_CP101987.1"/>
</dbReference>
<dbReference type="InterPro" id="IPR011990">
    <property type="entry name" value="TPR-like_helical_dom_sf"/>
</dbReference>
<reference evidence="1 2" key="1">
    <citation type="submission" date="2022-07" db="EMBL/GenBank/DDBJ databases">
        <title>Novel species in genus cellulomonas.</title>
        <authorList>
            <person name="Ye L."/>
        </authorList>
    </citation>
    <scope>NUCLEOTIDE SEQUENCE [LARGE SCALE GENOMIC DNA]</scope>
    <source>
        <strain evidence="2">zg-B89</strain>
    </source>
</reference>
<sequence>MTDRVAQALAEIAALRRQRHGVAQTAALEEVVARLEAEGPAEALASAYAGVVESFALRDPFELAFVQFTRAVRWADAHPEHLRDEDRRELLWMHKWMAADLIDLPSSPREQIEQVLRDMERRCAESGRPATSVRLIEYLWDWHAGRPGAEEAYQRWRASPRDDLADCGCYEAGRRARHLWETGRPVEAIAVAEPVVGYRLTCRGQPDDLLATLQLAYLDVGRYDDAARAHHRARAAARAAGTELRSPRHLLFYTRAGHLDDGLALLGRTQERLVSARPSVRLAHLHYAAALTANLRLRDPATPVRLAVAPVTDVAELDDWVVGAARELGARFDARDGVDGRHRFLARCLAMRPVPGRVDLSEPVWAVPAPEPSPAAAADTAAEAEHVLAMRRGDAAVAAGDLDAAAAEYHSAADLARDDGLLVDAGVALARAARCLHLGPDQDEAEEVYDEAVALLRAGGAGFMTLLEVVLAWVPTALAAGRDPAVEDELDRLEGEVPGLADRVRPSATLEERVAALRAVASDGR</sequence>
<evidence type="ECO:0008006" key="3">
    <source>
        <dbReference type="Google" id="ProtNLM"/>
    </source>
</evidence>
<gene>
    <name evidence="1" type="ORF">NP048_05450</name>
</gene>
<accession>A0ABY5KUF6</accession>
<organism evidence="1 2">
    <name type="scientific">Cellulomonas xiejunii</name>
    <dbReference type="NCBI Taxonomy" id="2968083"/>
    <lineage>
        <taxon>Bacteria</taxon>
        <taxon>Bacillati</taxon>
        <taxon>Actinomycetota</taxon>
        <taxon>Actinomycetes</taxon>
        <taxon>Micrococcales</taxon>
        <taxon>Cellulomonadaceae</taxon>
        <taxon>Cellulomonas</taxon>
    </lineage>
</organism>
<dbReference type="Proteomes" id="UP001316384">
    <property type="component" value="Chromosome"/>
</dbReference>